<protein>
    <submittedName>
        <fullName evidence="2">Uncharacterized protein</fullName>
    </submittedName>
</protein>
<evidence type="ECO:0000313" key="3">
    <source>
        <dbReference type="EMBL" id="QJH95289.1"/>
    </source>
</evidence>
<organism evidence="2">
    <name type="scientific">viral metagenome</name>
    <dbReference type="NCBI Taxonomy" id="1070528"/>
    <lineage>
        <taxon>unclassified sequences</taxon>
        <taxon>metagenomes</taxon>
        <taxon>organismal metagenomes</taxon>
    </lineage>
</organism>
<sequence length="117" mass="13824">MNLFNKKMMDMNCGKGIYKKAKKKKDNLYLEALRQQIAELEIKTSELFYELGDALKKNKELEEEEERLRKSIINICLLEHKWDKYKSIPEMQVAMLKKSKDKLEAELAEAKAQKRGK</sequence>
<dbReference type="AlphaFoldDB" id="A0A6H1ZDC8"/>
<dbReference type="EMBL" id="MT144616">
    <property type="protein sequence ID" value="QJH95289.1"/>
    <property type="molecule type" value="Genomic_DNA"/>
</dbReference>
<evidence type="ECO:0000256" key="1">
    <source>
        <dbReference type="SAM" id="Coils"/>
    </source>
</evidence>
<proteinExistence type="predicted"/>
<feature type="coiled-coil region" evidence="1">
    <location>
        <begin position="23"/>
        <end position="113"/>
    </location>
</feature>
<gene>
    <name evidence="2" type="ORF">TM448A00287_0035</name>
    <name evidence="3" type="ORF">TM448B00362_0035</name>
</gene>
<accession>A0A6H1ZDC8</accession>
<evidence type="ECO:0000313" key="2">
    <source>
        <dbReference type="EMBL" id="QJA45913.1"/>
    </source>
</evidence>
<reference evidence="2" key="1">
    <citation type="submission" date="2020-03" db="EMBL/GenBank/DDBJ databases">
        <title>The deep terrestrial virosphere.</title>
        <authorList>
            <person name="Holmfeldt K."/>
            <person name="Nilsson E."/>
            <person name="Simone D."/>
            <person name="Lopez-Fernandez M."/>
            <person name="Wu X."/>
            <person name="de Brujin I."/>
            <person name="Lundin D."/>
            <person name="Andersson A."/>
            <person name="Bertilsson S."/>
            <person name="Dopson M."/>
        </authorList>
    </citation>
    <scope>NUCLEOTIDE SEQUENCE</scope>
    <source>
        <strain evidence="2">TM448A00287</strain>
        <strain evidence="3">TM448B00362</strain>
    </source>
</reference>
<dbReference type="EMBL" id="MT143999">
    <property type="protein sequence ID" value="QJA45913.1"/>
    <property type="molecule type" value="Genomic_DNA"/>
</dbReference>
<name>A0A6H1ZDC8_9ZZZZ</name>
<keyword evidence="1" id="KW-0175">Coiled coil</keyword>